<sequence>MQLYHYTDVNALKSILENQKLWLTEIKYMNDFNEQTEGIEIIRAVFGNDYNPLLNSCIDQRTTSLRTFVGSFSRDENKLSQWRGYCPKDGGYCIEFELPDVSDELYACVYKDTDKKELSEKLLREVADFYSESTHGKNEQIRLRVWRTISTFKNEGFFEESEHRLLKACWTNSKDLKFRTKGNTIIPYVEYEIKPEFINSIRIGPCANTNLAKDGLELLIEHLHFTKGFFETSAPEIKVSNITLRP</sequence>
<name>I3YFG0_THIV6</name>
<accession>I3YFG0</accession>
<dbReference type="EMBL" id="CP003154">
    <property type="protein sequence ID" value="AFL75728.1"/>
    <property type="molecule type" value="Genomic_DNA"/>
</dbReference>
<dbReference type="InterPro" id="IPR021352">
    <property type="entry name" value="DUF2971"/>
</dbReference>
<evidence type="ECO:0000313" key="1">
    <source>
        <dbReference type="EMBL" id="AFL75728.1"/>
    </source>
</evidence>
<dbReference type="KEGG" id="tvi:Thivi_3889"/>
<dbReference type="Proteomes" id="UP000006062">
    <property type="component" value="Chromosome"/>
</dbReference>
<reference evidence="1 2" key="1">
    <citation type="submission" date="2012-06" db="EMBL/GenBank/DDBJ databases">
        <title>Complete sequence of Thiocystis violascens DSM 198.</title>
        <authorList>
            <consortium name="US DOE Joint Genome Institute"/>
            <person name="Lucas S."/>
            <person name="Han J."/>
            <person name="Lapidus A."/>
            <person name="Cheng J.-F."/>
            <person name="Goodwin L."/>
            <person name="Pitluck S."/>
            <person name="Peters L."/>
            <person name="Ovchinnikova G."/>
            <person name="Teshima H."/>
            <person name="Detter J.C."/>
            <person name="Han C."/>
            <person name="Tapia R."/>
            <person name="Land M."/>
            <person name="Hauser L."/>
            <person name="Kyrpides N."/>
            <person name="Ivanova N."/>
            <person name="Pagani I."/>
            <person name="Vogl K."/>
            <person name="Liu Z."/>
            <person name="Frigaard N.-U."/>
            <person name="Bryant D."/>
            <person name="Woyke T."/>
        </authorList>
    </citation>
    <scope>NUCLEOTIDE SEQUENCE [LARGE SCALE GENOMIC DNA]</scope>
    <source>
        <strain evidence="2">ATCC 17096 / DSM 198 / 6111</strain>
    </source>
</reference>
<evidence type="ECO:0008006" key="3">
    <source>
        <dbReference type="Google" id="ProtNLM"/>
    </source>
</evidence>
<dbReference type="HOGENOM" id="CLU_061528_0_0_6"/>
<dbReference type="STRING" id="765911.Thivi_3889"/>
<dbReference type="eggNOG" id="ENOG50330U0">
    <property type="taxonomic scope" value="Bacteria"/>
</dbReference>
<protein>
    <recommendedName>
        <fullName evidence="3">DUF2971 domain-containing protein</fullName>
    </recommendedName>
</protein>
<evidence type="ECO:0000313" key="2">
    <source>
        <dbReference type="Proteomes" id="UP000006062"/>
    </source>
</evidence>
<dbReference type="AlphaFoldDB" id="I3YFG0"/>
<proteinExistence type="predicted"/>
<gene>
    <name evidence="1" type="ordered locus">Thivi_3889</name>
</gene>
<dbReference type="Pfam" id="PF11185">
    <property type="entry name" value="DUF2971"/>
    <property type="match status" value="1"/>
</dbReference>
<organism evidence="1 2">
    <name type="scientific">Thiocystis violascens (strain ATCC 17096 / DSM 198 / 6111)</name>
    <name type="common">Chromatium violascens</name>
    <dbReference type="NCBI Taxonomy" id="765911"/>
    <lineage>
        <taxon>Bacteria</taxon>
        <taxon>Pseudomonadati</taxon>
        <taxon>Pseudomonadota</taxon>
        <taxon>Gammaproteobacteria</taxon>
        <taxon>Chromatiales</taxon>
        <taxon>Chromatiaceae</taxon>
        <taxon>Thiocystis</taxon>
    </lineage>
</organism>
<keyword evidence="2" id="KW-1185">Reference proteome</keyword>